<evidence type="ECO:0000313" key="1">
    <source>
        <dbReference type="EMBL" id="ORM50624.1"/>
    </source>
</evidence>
<gene>
    <name evidence="1" type="ORF">HA41_18785</name>
</gene>
<proteinExistence type="predicted"/>
<organism evidence="1 2">
    <name type="scientific">Pantoea conspicua</name>
    <dbReference type="NCBI Taxonomy" id="472705"/>
    <lineage>
        <taxon>Bacteria</taxon>
        <taxon>Pseudomonadati</taxon>
        <taxon>Pseudomonadota</taxon>
        <taxon>Gammaproteobacteria</taxon>
        <taxon>Enterobacterales</taxon>
        <taxon>Erwiniaceae</taxon>
        <taxon>Pantoea</taxon>
    </lineage>
</organism>
<accession>A0A1X1BR97</accession>
<dbReference type="Proteomes" id="UP000193933">
    <property type="component" value="Unassembled WGS sequence"/>
</dbReference>
<comment type="caution">
    <text evidence="1">The sequence shown here is derived from an EMBL/GenBank/DDBJ whole genome shotgun (WGS) entry which is preliminary data.</text>
</comment>
<dbReference type="AlphaFoldDB" id="A0A1X1BR97"/>
<dbReference type="OrthoDB" id="6546933at2"/>
<evidence type="ECO:0000313" key="2">
    <source>
        <dbReference type="Proteomes" id="UP000193933"/>
    </source>
</evidence>
<evidence type="ECO:0008006" key="3">
    <source>
        <dbReference type="Google" id="ProtNLM"/>
    </source>
</evidence>
<protein>
    <recommendedName>
        <fullName evidence="3">Fumarase D</fullName>
    </recommendedName>
</protein>
<dbReference type="EMBL" id="MLFN01000094">
    <property type="protein sequence ID" value="ORM50624.1"/>
    <property type="molecule type" value="Genomic_DNA"/>
</dbReference>
<dbReference type="RefSeq" id="WP_094122088.1">
    <property type="nucleotide sequence ID" value="NZ_MLFN01000094.1"/>
</dbReference>
<sequence>MESKYAKDAIHVCRLMFGQAVLELLGDNQPVTNVAIENKVKAMLPDSQPEVVYEVAMKLLMRNVH</sequence>
<reference evidence="1 2" key="1">
    <citation type="journal article" date="2017" name="Antonie Van Leeuwenhoek">
        <title>Phylogenomic resolution of the bacterial genus Pantoea and its relationship with Erwinia and Tatumella.</title>
        <authorList>
            <person name="Palmer M."/>
            <person name="Steenkamp E.T."/>
            <person name="Coetzee M.P."/>
            <person name="Chan W.Y."/>
            <person name="van Zyl E."/>
            <person name="De Maayer P."/>
            <person name="Coutinho T.A."/>
            <person name="Blom J."/>
            <person name="Smits T.H."/>
            <person name="Duffy B."/>
            <person name="Venter S.N."/>
        </authorList>
    </citation>
    <scope>NUCLEOTIDE SEQUENCE [LARGE SCALE GENOMIC DNA]</scope>
    <source>
        <strain evidence="1 2">LMG 24534</strain>
    </source>
</reference>
<name>A0A1X1BR97_9GAMM</name>
<keyword evidence="2" id="KW-1185">Reference proteome</keyword>